<dbReference type="InterPro" id="IPR018708">
    <property type="entry name" value="DUF2225"/>
</dbReference>
<dbReference type="Proteomes" id="UP000001968">
    <property type="component" value="Chromosome"/>
</dbReference>
<dbReference type="PANTHER" id="PTHR24567">
    <property type="entry name" value="CRP FAMILY TRANSCRIPTIONAL REGULATORY PROTEIN"/>
    <property type="match status" value="1"/>
</dbReference>
<dbReference type="Pfam" id="PF00027">
    <property type="entry name" value="cNMP_binding"/>
    <property type="match status" value="1"/>
</dbReference>
<protein>
    <recommendedName>
        <fullName evidence="2">Cyclic nucleotide-binding domain-containing protein</fullName>
    </recommendedName>
</protein>
<dbReference type="InterPro" id="IPR018488">
    <property type="entry name" value="cNMP-bd_CS"/>
</dbReference>
<dbReference type="STRING" id="335541.Swol_1598"/>
<feature type="domain" description="Cyclic nucleotide-binding" evidence="2">
    <location>
        <begin position="14"/>
        <end position="115"/>
    </location>
</feature>
<dbReference type="RefSeq" id="WP_011640997.1">
    <property type="nucleotide sequence ID" value="NC_008346.1"/>
</dbReference>
<dbReference type="InterPro" id="IPR000595">
    <property type="entry name" value="cNMP-bd_dom"/>
</dbReference>
<dbReference type="PROSITE" id="PS50042">
    <property type="entry name" value="CNMP_BINDING_3"/>
    <property type="match status" value="1"/>
</dbReference>
<dbReference type="eggNOG" id="COG1655">
    <property type="taxonomic scope" value="Bacteria"/>
</dbReference>
<dbReference type="PRINTS" id="PR00103">
    <property type="entry name" value="CAMPKINASE"/>
</dbReference>
<accession>Q0AWK5</accession>
<dbReference type="SUPFAM" id="SSF51206">
    <property type="entry name" value="cAMP-binding domain-like"/>
    <property type="match status" value="1"/>
</dbReference>
<organism evidence="3 4">
    <name type="scientific">Syntrophomonas wolfei subsp. wolfei (strain DSM 2245B / Goettingen)</name>
    <dbReference type="NCBI Taxonomy" id="335541"/>
    <lineage>
        <taxon>Bacteria</taxon>
        <taxon>Bacillati</taxon>
        <taxon>Bacillota</taxon>
        <taxon>Clostridia</taxon>
        <taxon>Eubacteriales</taxon>
        <taxon>Syntrophomonadaceae</taxon>
        <taxon>Syntrophomonas</taxon>
    </lineage>
</organism>
<dbReference type="KEGG" id="swo:Swol_1598"/>
<dbReference type="EMBL" id="CP000448">
    <property type="protein sequence ID" value="ABI68899.1"/>
    <property type="molecule type" value="Genomic_DNA"/>
</dbReference>
<dbReference type="AlphaFoldDB" id="Q0AWK5"/>
<keyword evidence="1" id="KW-0175">Coiled coil</keyword>
<evidence type="ECO:0000259" key="2">
    <source>
        <dbReference type="PROSITE" id="PS50042"/>
    </source>
</evidence>
<dbReference type="Gene3D" id="2.60.120.10">
    <property type="entry name" value="Jelly Rolls"/>
    <property type="match status" value="1"/>
</dbReference>
<evidence type="ECO:0000313" key="3">
    <source>
        <dbReference type="EMBL" id="ABI68899.1"/>
    </source>
</evidence>
<feature type="coiled-coil region" evidence="1">
    <location>
        <begin position="109"/>
        <end position="136"/>
    </location>
</feature>
<dbReference type="PANTHER" id="PTHR24567:SF74">
    <property type="entry name" value="HTH-TYPE TRANSCRIPTIONAL REGULATOR ARCR"/>
    <property type="match status" value="1"/>
</dbReference>
<dbReference type="SMART" id="SM00100">
    <property type="entry name" value="cNMP"/>
    <property type="match status" value="1"/>
</dbReference>
<proteinExistence type="predicted"/>
<evidence type="ECO:0000256" key="1">
    <source>
        <dbReference type="SAM" id="Coils"/>
    </source>
</evidence>
<dbReference type="InterPro" id="IPR018490">
    <property type="entry name" value="cNMP-bd_dom_sf"/>
</dbReference>
<name>Q0AWK5_SYNWW</name>
<dbReference type="OrthoDB" id="9780343at2"/>
<dbReference type="GO" id="GO:0005829">
    <property type="term" value="C:cytosol"/>
    <property type="evidence" value="ECO:0007669"/>
    <property type="project" value="TreeGrafter"/>
</dbReference>
<evidence type="ECO:0000313" key="4">
    <source>
        <dbReference type="Proteomes" id="UP000001968"/>
    </source>
</evidence>
<dbReference type="CDD" id="cd00038">
    <property type="entry name" value="CAP_ED"/>
    <property type="match status" value="1"/>
</dbReference>
<dbReference type="GO" id="GO:0003700">
    <property type="term" value="F:DNA-binding transcription factor activity"/>
    <property type="evidence" value="ECO:0007669"/>
    <property type="project" value="TreeGrafter"/>
</dbReference>
<dbReference type="InterPro" id="IPR014710">
    <property type="entry name" value="RmlC-like_jellyroll"/>
</dbReference>
<dbReference type="InterPro" id="IPR050397">
    <property type="entry name" value="Env_Response_Regulators"/>
</dbReference>
<dbReference type="Pfam" id="PF09986">
    <property type="entry name" value="DUF2225"/>
    <property type="match status" value="1"/>
</dbReference>
<dbReference type="HOGENOM" id="CLU_682817_0_0_9"/>
<reference evidence="4" key="1">
    <citation type="journal article" date="2010" name="Environ. Microbiol.">
        <title>The genome of Syntrophomonas wolfei: new insights into syntrophic metabolism and biohydrogen production.</title>
        <authorList>
            <person name="Sieber J.R."/>
            <person name="Sims D.R."/>
            <person name="Han C."/>
            <person name="Kim E."/>
            <person name="Lykidis A."/>
            <person name="Lapidus A.L."/>
            <person name="McDonnald E."/>
            <person name="Rohlin L."/>
            <person name="Culley D.E."/>
            <person name="Gunsalus R."/>
            <person name="McInerney M.J."/>
        </authorList>
    </citation>
    <scope>NUCLEOTIDE SEQUENCE [LARGE SCALE GENOMIC DNA]</scope>
    <source>
        <strain evidence="4">DSM 2245B / Goettingen</strain>
    </source>
</reference>
<keyword evidence="4" id="KW-1185">Reference proteome</keyword>
<dbReference type="PROSITE" id="PS00889">
    <property type="entry name" value="CNMP_BINDING_2"/>
    <property type="match status" value="1"/>
</dbReference>
<dbReference type="eggNOG" id="COG0664">
    <property type="taxonomic scope" value="Bacteria"/>
</dbReference>
<gene>
    <name evidence="3" type="ordered locus">Swol_1598</name>
</gene>
<sequence>MLDIAALAKLGGVKKYNADEIFFNAGDPGHEMYIILKGRVGVYITSIDGFPIMITELVSGDFFGEMSLLEDQPRSATIGAIEDTIVLVINESNFEQVIAQQPSLAYRIMKGMSSRVRQLNEDLAQLKRGKVEERKAFKLAPPTAEKPSAEVLDNSLFPPGHKPYPLEAPPSDDNLLFDREVLCPVCEEKFKTKNVRSSKLRLDKVDNDLRQRFVDFEPLWYLVWTCPNCYYSNFNFEFKQVSEVFTKKLLEQGKQLKAKVRLQFSEPRKLDEVFVTYYLMLQSLQAAGKPNPTEAAKVWLRLSWLYNDAGDEEMFLYASQQALDMFKDTFYNTRRETSIEQDQRLSLLLGELSMRIGENTEALKFFRGAIARKGGNNTINRQAEDRIRDLKDIILVQEKKVKEEEKV</sequence>